<dbReference type="Proteomes" id="UP000595231">
    <property type="component" value="Chromosome"/>
</dbReference>
<dbReference type="InterPro" id="IPR012910">
    <property type="entry name" value="Plug_dom"/>
</dbReference>
<dbReference type="SUPFAM" id="SSF56935">
    <property type="entry name" value="Porins"/>
    <property type="match status" value="1"/>
</dbReference>
<evidence type="ECO:0000256" key="13">
    <source>
        <dbReference type="ARBA" id="ARBA00023237"/>
    </source>
</evidence>
<dbReference type="InterPro" id="IPR037066">
    <property type="entry name" value="Plug_dom_sf"/>
</dbReference>
<dbReference type="GO" id="GO:0009279">
    <property type="term" value="C:cell outer membrane"/>
    <property type="evidence" value="ECO:0007669"/>
    <property type="project" value="UniProtKB-SubCell"/>
</dbReference>
<dbReference type="InterPro" id="IPR000531">
    <property type="entry name" value="Beta-barrel_TonB"/>
</dbReference>
<evidence type="ECO:0000256" key="17">
    <source>
        <dbReference type="SAM" id="SignalP"/>
    </source>
</evidence>
<evidence type="ECO:0000256" key="7">
    <source>
        <dbReference type="ARBA" id="ARBA00022729"/>
    </source>
</evidence>
<dbReference type="NCBIfam" id="TIGR01783">
    <property type="entry name" value="TonB-siderophor"/>
    <property type="match status" value="1"/>
</dbReference>
<dbReference type="Pfam" id="PF07715">
    <property type="entry name" value="Plug"/>
    <property type="match status" value="1"/>
</dbReference>
<dbReference type="GO" id="GO:0038023">
    <property type="term" value="F:signaling receptor activity"/>
    <property type="evidence" value="ECO:0007669"/>
    <property type="project" value="InterPro"/>
</dbReference>
<evidence type="ECO:0000259" key="19">
    <source>
        <dbReference type="Pfam" id="PF07715"/>
    </source>
</evidence>
<feature type="signal peptide" evidence="17">
    <location>
        <begin position="1"/>
        <end position="30"/>
    </location>
</feature>
<dbReference type="EMBL" id="CP065997">
    <property type="protein sequence ID" value="QQB33720.1"/>
    <property type="molecule type" value="Genomic_DNA"/>
</dbReference>
<evidence type="ECO:0000256" key="15">
    <source>
        <dbReference type="PROSITE-ProRule" id="PRU10144"/>
    </source>
</evidence>
<keyword evidence="3 14" id="KW-0813">Transport</keyword>
<gene>
    <name evidence="20" type="ORF">I6I07_24315</name>
</gene>
<keyword evidence="13 14" id="KW-0998">Cell outer membrane</keyword>
<evidence type="ECO:0000256" key="2">
    <source>
        <dbReference type="ARBA" id="ARBA00009810"/>
    </source>
</evidence>
<dbReference type="CDD" id="cd01347">
    <property type="entry name" value="ligand_gated_channel"/>
    <property type="match status" value="1"/>
</dbReference>
<keyword evidence="11 14" id="KW-0472">Membrane</keyword>
<evidence type="ECO:0000256" key="3">
    <source>
        <dbReference type="ARBA" id="ARBA00022448"/>
    </source>
</evidence>
<evidence type="ECO:0000313" key="21">
    <source>
        <dbReference type="Proteomes" id="UP000595231"/>
    </source>
</evidence>
<organism evidence="20 21">
    <name type="scientific">Achromobacter deleyi</name>
    <dbReference type="NCBI Taxonomy" id="1353891"/>
    <lineage>
        <taxon>Bacteria</taxon>
        <taxon>Pseudomonadati</taxon>
        <taxon>Pseudomonadota</taxon>
        <taxon>Betaproteobacteria</taxon>
        <taxon>Burkholderiales</taxon>
        <taxon>Alcaligenaceae</taxon>
        <taxon>Achromobacter</taxon>
    </lineage>
</organism>
<evidence type="ECO:0000259" key="18">
    <source>
        <dbReference type="Pfam" id="PF00593"/>
    </source>
</evidence>
<dbReference type="Gene3D" id="2.170.130.10">
    <property type="entry name" value="TonB-dependent receptor, plug domain"/>
    <property type="match status" value="1"/>
</dbReference>
<evidence type="ECO:0000256" key="8">
    <source>
        <dbReference type="ARBA" id="ARBA00023004"/>
    </source>
</evidence>
<keyword evidence="12 20" id="KW-0675">Receptor</keyword>
<comment type="similarity">
    <text evidence="2 14 16">Belongs to the TonB-dependent receptor family.</text>
</comment>
<dbReference type="PANTHER" id="PTHR32552">
    <property type="entry name" value="FERRICHROME IRON RECEPTOR-RELATED"/>
    <property type="match status" value="1"/>
</dbReference>
<accession>A0A7T4B120</accession>
<dbReference type="GO" id="GO:0015891">
    <property type="term" value="P:siderophore transport"/>
    <property type="evidence" value="ECO:0007669"/>
    <property type="project" value="InterPro"/>
</dbReference>
<dbReference type="PROSITE" id="PS01156">
    <property type="entry name" value="TONB_DEPENDENT_REC_2"/>
    <property type="match status" value="1"/>
</dbReference>
<feature type="chain" id="PRO_5032981892" evidence="17">
    <location>
        <begin position="31"/>
        <end position="728"/>
    </location>
</feature>
<dbReference type="PANTHER" id="PTHR32552:SF84">
    <property type="entry name" value="TONB-DEPENDENT RECEPTOR-RELATED"/>
    <property type="match status" value="1"/>
</dbReference>
<dbReference type="InterPro" id="IPR036942">
    <property type="entry name" value="Beta-barrel_TonB_sf"/>
</dbReference>
<evidence type="ECO:0000256" key="9">
    <source>
        <dbReference type="ARBA" id="ARBA00023065"/>
    </source>
</evidence>
<reference evidence="20 21" key="1">
    <citation type="submission" date="2020-12" db="EMBL/GenBank/DDBJ databases">
        <title>FDA dAtabase for Regulatory Grade micrObial Sequences (FDA-ARGOS): Supporting development and validation of Infectious Disease Dx tests.</title>
        <authorList>
            <person name="Sproer C."/>
            <person name="Gronow S."/>
            <person name="Severitt S."/>
            <person name="Schroder I."/>
            <person name="Tallon L."/>
            <person name="Sadzewicz L."/>
            <person name="Zhao X."/>
            <person name="Boylan J."/>
            <person name="Ott S."/>
            <person name="Bowen H."/>
            <person name="Vavikolanu K."/>
            <person name="Mehta A."/>
            <person name="Aluvathingal J."/>
            <person name="Nadendla S."/>
            <person name="Lowell S."/>
            <person name="Myers T."/>
            <person name="Yan Y."/>
            <person name="Sichtig H."/>
        </authorList>
    </citation>
    <scope>NUCLEOTIDE SEQUENCE [LARGE SCALE GENOMIC DNA]</scope>
    <source>
        <strain evidence="20 21">FDAARGOS_1050</strain>
    </source>
</reference>
<evidence type="ECO:0000313" key="20">
    <source>
        <dbReference type="EMBL" id="QQB33720.1"/>
    </source>
</evidence>
<proteinExistence type="inferred from homology"/>
<keyword evidence="6 14" id="KW-0812">Transmembrane</keyword>
<evidence type="ECO:0000256" key="14">
    <source>
        <dbReference type="PROSITE-ProRule" id="PRU01360"/>
    </source>
</evidence>
<evidence type="ECO:0000256" key="10">
    <source>
        <dbReference type="ARBA" id="ARBA00023077"/>
    </source>
</evidence>
<name>A0A7T4B120_9BURK</name>
<keyword evidence="8" id="KW-0408">Iron</keyword>
<keyword evidence="7 17" id="KW-0732">Signal</keyword>
<evidence type="ECO:0000256" key="5">
    <source>
        <dbReference type="ARBA" id="ARBA00022496"/>
    </source>
</evidence>
<dbReference type="RefSeq" id="WP_198484064.1">
    <property type="nucleotide sequence ID" value="NZ_CP065997.1"/>
</dbReference>
<keyword evidence="10 16" id="KW-0798">TonB box</keyword>
<keyword evidence="4 14" id="KW-1134">Transmembrane beta strand</keyword>
<dbReference type="InterPro" id="IPR010917">
    <property type="entry name" value="TonB_rcpt_CS"/>
</dbReference>
<feature type="domain" description="TonB-dependent receptor-like beta-barrel" evidence="18">
    <location>
        <begin position="279"/>
        <end position="696"/>
    </location>
</feature>
<evidence type="ECO:0000256" key="6">
    <source>
        <dbReference type="ARBA" id="ARBA00022692"/>
    </source>
</evidence>
<feature type="short sequence motif" description="TonB C-terminal box" evidence="15">
    <location>
        <begin position="711"/>
        <end position="728"/>
    </location>
</feature>
<evidence type="ECO:0000256" key="4">
    <source>
        <dbReference type="ARBA" id="ARBA00022452"/>
    </source>
</evidence>
<keyword evidence="5" id="KW-0410">Iron transport</keyword>
<protein>
    <submittedName>
        <fullName evidence="20">TonB-dependent receptor</fullName>
    </submittedName>
</protein>
<evidence type="ECO:0000256" key="11">
    <source>
        <dbReference type="ARBA" id="ARBA00023136"/>
    </source>
</evidence>
<dbReference type="Gene3D" id="2.40.170.20">
    <property type="entry name" value="TonB-dependent receptor, beta-barrel domain"/>
    <property type="match status" value="1"/>
</dbReference>
<evidence type="ECO:0000256" key="1">
    <source>
        <dbReference type="ARBA" id="ARBA00004571"/>
    </source>
</evidence>
<sequence>MVSLSTRTHRVLQRRVAVWTALAFTPALHAQSAPSTPAAATTAAPAAARGVATLPAIAVSGDTPLATLLEQASTGTLLGLRPFDTPASIDVISNEQLRARGAVNVTDAITQAAGISAMRHPGNGGSSLSSRGFTDSNSVAQLFDGVRQFGGVGQTFLYDPWAVDRIEVLRGPASVLYGEGAIGGVVNVIPKKPTRGPIENEIQTTVGTHDTQRLGFGSGGALDDKWSYRLDISGSHSDSGISLGDARDLAVTAALRLDVSPELNFTLTQAYAWQEPTRYFGTPLIDGKIDYDLRRQNYNVADSKIIYRDSRTDLKMEWSPNPATLVRSRVYYIGSDRDYRDAENYTWQPATGLIQRSAYTDIRHDQQQVGNVTDASFDGHLFGLANKVAVGFELNHATFKHTNNSPYSGTSLVDPYDVDHGRFINVAGTTPRYRNSADQYALFAENRLMLTSRWSVLAGLRYDHIDLKRRDLVADQTAFDTTFNNVGWRIGTVYDLLPTLSVYGQYAEAADPIGSLLLLSPANKDFKLSKGRQVEVGVKQTFWDDKGQWTLAAYHIRKDNLVTRDPNDPTLRIQVGEQSSRGLEATLGVELTPAWRVDLNAAVLRARYDDFSESANGVAVSRAGNVPTDVPERVANAWVSWKFAPQWTASAGVRYVGRRFADAANRLEMAGYTTTNLALQWEPRRDLTLALRAFNVFDRQYAETAYYNQTQWLLGEGRRVELSANYRF</sequence>
<comment type="subcellular location">
    <subcellularLocation>
        <location evidence="1 14">Cell outer membrane</location>
        <topology evidence="1 14">Multi-pass membrane protein</topology>
    </subcellularLocation>
</comment>
<keyword evidence="9" id="KW-0406">Ion transport</keyword>
<dbReference type="AlphaFoldDB" id="A0A7T4B120"/>
<dbReference type="InterPro" id="IPR039426">
    <property type="entry name" value="TonB-dep_rcpt-like"/>
</dbReference>
<evidence type="ECO:0000256" key="12">
    <source>
        <dbReference type="ARBA" id="ARBA00023170"/>
    </source>
</evidence>
<feature type="domain" description="TonB-dependent receptor plug" evidence="19">
    <location>
        <begin position="83"/>
        <end position="185"/>
    </location>
</feature>
<evidence type="ECO:0000256" key="16">
    <source>
        <dbReference type="RuleBase" id="RU003357"/>
    </source>
</evidence>
<dbReference type="InterPro" id="IPR010105">
    <property type="entry name" value="TonB_sidphr_rcpt"/>
</dbReference>
<dbReference type="Pfam" id="PF00593">
    <property type="entry name" value="TonB_dep_Rec_b-barrel"/>
    <property type="match status" value="1"/>
</dbReference>
<dbReference type="PROSITE" id="PS52016">
    <property type="entry name" value="TONB_DEPENDENT_REC_3"/>
    <property type="match status" value="1"/>
</dbReference>
<dbReference type="GO" id="GO:0015344">
    <property type="term" value="F:siderophore uptake transmembrane transporter activity"/>
    <property type="evidence" value="ECO:0007669"/>
    <property type="project" value="TreeGrafter"/>
</dbReference>